<keyword evidence="2" id="KW-1185">Reference proteome</keyword>
<dbReference type="Proteomes" id="UP001195965">
    <property type="component" value="Chromosome"/>
</dbReference>
<accession>A0ACD5HC65</accession>
<organism evidence="1 2">
    <name type="scientific">Acidithiobacillus montserratensis</name>
    <dbReference type="NCBI Taxonomy" id="2729135"/>
    <lineage>
        <taxon>Bacteria</taxon>
        <taxon>Pseudomonadati</taxon>
        <taxon>Pseudomonadota</taxon>
        <taxon>Acidithiobacillia</taxon>
        <taxon>Acidithiobacillales</taxon>
        <taxon>Acidithiobacillaceae</taxon>
        <taxon>Acidithiobacillus</taxon>
    </lineage>
</organism>
<gene>
    <name evidence="1" type="ORF">HHS34_008780</name>
</gene>
<protein>
    <submittedName>
        <fullName evidence="1">DsrE family protein</fullName>
    </submittedName>
</protein>
<evidence type="ECO:0000313" key="2">
    <source>
        <dbReference type="Proteomes" id="UP001195965"/>
    </source>
</evidence>
<evidence type="ECO:0000313" key="1">
    <source>
        <dbReference type="EMBL" id="XRI72540.1"/>
    </source>
</evidence>
<name>A0ACD5HC65_9PROT</name>
<reference evidence="1 2" key="1">
    <citation type="journal article" date="2021" name="ISME J.">
        <title>Genomic evolution of the class Acidithiobacillia: deep-branching Proteobacteria living in extreme acidic conditions.</title>
        <authorList>
            <person name="Moya-Beltran A."/>
            <person name="Beard S."/>
            <person name="Rojas-Villalobos C."/>
            <person name="Issotta F."/>
            <person name="Gallardo Y."/>
            <person name="Ulloa R."/>
            <person name="Giaveno A."/>
            <person name="Degli Esposti M."/>
            <person name="Johnson D.B."/>
            <person name="Quatrini R."/>
        </authorList>
    </citation>
    <scope>NUCLEOTIDE SEQUENCE [LARGE SCALE GENOMIC DNA]</scope>
    <source>
        <strain evidence="1 2">GG1-14</strain>
    </source>
</reference>
<sequence length="115" mass="12751">MHWTILLKSDPEAKGNPVLHGLRMAASALADDVEISIFLSQEAISLAFQDEQAGAQLKVQQDLLHELQELGARTYVVGLEWLHQTEKSLLNTSIEAAGMKTLIRQMKISDQVITL</sequence>
<dbReference type="EMBL" id="CP127526">
    <property type="protein sequence ID" value="XRI72540.1"/>
    <property type="molecule type" value="Genomic_DNA"/>
</dbReference>
<proteinExistence type="predicted"/>